<gene>
    <name evidence="1" type="ORF">BofuT4_uP133040.1</name>
</gene>
<evidence type="ECO:0000313" key="2">
    <source>
        <dbReference type="Proteomes" id="UP000008177"/>
    </source>
</evidence>
<organism evidence="1 2">
    <name type="scientific">Botryotinia fuckeliana (strain T4)</name>
    <name type="common">Noble rot fungus</name>
    <name type="synonym">Botrytis cinerea</name>
    <dbReference type="NCBI Taxonomy" id="999810"/>
    <lineage>
        <taxon>Eukaryota</taxon>
        <taxon>Fungi</taxon>
        <taxon>Dikarya</taxon>
        <taxon>Ascomycota</taxon>
        <taxon>Pezizomycotina</taxon>
        <taxon>Leotiomycetes</taxon>
        <taxon>Helotiales</taxon>
        <taxon>Sclerotiniaceae</taxon>
        <taxon>Botrytis</taxon>
    </lineage>
</organism>
<reference evidence="2" key="1">
    <citation type="journal article" date="2011" name="PLoS Genet.">
        <title>Genomic analysis of the necrotrophic fungal pathogens Sclerotinia sclerotiorum and Botrytis cinerea.</title>
        <authorList>
            <person name="Amselem J."/>
            <person name="Cuomo C.A."/>
            <person name="van Kan J.A."/>
            <person name="Viaud M."/>
            <person name="Benito E.P."/>
            <person name="Couloux A."/>
            <person name="Coutinho P.M."/>
            <person name="de Vries R.P."/>
            <person name="Dyer P.S."/>
            <person name="Fillinger S."/>
            <person name="Fournier E."/>
            <person name="Gout L."/>
            <person name="Hahn M."/>
            <person name="Kohn L."/>
            <person name="Lapalu N."/>
            <person name="Plummer K.M."/>
            <person name="Pradier J.M."/>
            <person name="Quevillon E."/>
            <person name="Sharon A."/>
            <person name="Simon A."/>
            <person name="ten Have A."/>
            <person name="Tudzynski B."/>
            <person name="Tudzynski P."/>
            <person name="Wincker P."/>
            <person name="Andrew M."/>
            <person name="Anthouard V."/>
            <person name="Beever R.E."/>
            <person name="Beffa R."/>
            <person name="Benoit I."/>
            <person name="Bouzid O."/>
            <person name="Brault B."/>
            <person name="Chen Z."/>
            <person name="Choquer M."/>
            <person name="Collemare J."/>
            <person name="Cotton P."/>
            <person name="Danchin E.G."/>
            <person name="Da Silva C."/>
            <person name="Gautier A."/>
            <person name="Giraud C."/>
            <person name="Giraud T."/>
            <person name="Gonzalez C."/>
            <person name="Grossetete S."/>
            <person name="Guldener U."/>
            <person name="Henrissat B."/>
            <person name="Howlett B.J."/>
            <person name="Kodira C."/>
            <person name="Kretschmer M."/>
            <person name="Lappartient A."/>
            <person name="Leroch M."/>
            <person name="Levis C."/>
            <person name="Mauceli E."/>
            <person name="Neuveglise C."/>
            <person name="Oeser B."/>
            <person name="Pearson M."/>
            <person name="Poulain J."/>
            <person name="Poussereau N."/>
            <person name="Quesneville H."/>
            <person name="Rascle C."/>
            <person name="Schumacher J."/>
            <person name="Segurens B."/>
            <person name="Sexton A."/>
            <person name="Silva E."/>
            <person name="Sirven C."/>
            <person name="Soanes D.M."/>
            <person name="Talbot N.J."/>
            <person name="Templeton M."/>
            <person name="Yandava C."/>
            <person name="Yarden O."/>
            <person name="Zeng Q."/>
            <person name="Rollins J.A."/>
            <person name="Lebrun M.H."/>
            <person name="Dickman M."/>
        </authorList>
    </citation>
    <scope>NUCLEOTIDE SEQUENCE [LARGE SCALE GENOMIC DNA]</scope>
    <source>
        <strain evidence="2">T4</strain>
    </source>
</reference>
<evidence type="ECO:0000313" key="1">
    <source>
        <dbReference type="EMBL" id="CCD53750.1"/>
    </source>
</evidence>
<protein>
    <submittedName>
        <fullName evidence="1">Uncharacterized protein</fullName>
    </submittedName>
</protein>
<dbReference type="InParanoid" id="G2YQ52"/>
<sequence>MAANGGMKLIYQLAQAIAGTYGRSDGSRESSNERRKPS</sequence>
<dbReference type="EMBL" id="FQ790348">
    <property type="protein sequence ID" value="CCD53750.1"/>
    <property type="molecule type" value="Genomic_DNA"/>
</dbReference>
<proteinExistence type="predicted"/>
<dbReference type="AlphaFoldDB" id="G2YQ52"/>
<dbReference type="HOGENOM" id="CLU_3335495_0_0_1"/>
<dbReference type="Proteomes" id="UP000008177">
    <property type="component" value="Unplaced contigs"/>
</dbReference>
<accession>G2YQ52</accession>
<name>G2YQ52_BOTF4</name>